<dbReference type="OMA" id="VINIICV"/>
<organism evidence="10 11">
    <name type="scientific">Hyalella azteca</name>
    <name type="common">Amphipod</name>
    <dbReference type="NCBI Taxonomy" id="294128"/>
    <lineage>
        <taxon>Eukaryota</taxon>
        <taxon>Metazoa</taxon>
        <taxon>Ecdysozoa</taxon>
        <taxon>Arthropoda</taxon>
        <taxon>Crustacea</taxon>
        <taxon>Multicrustacea</taxon>
        <taxon>Malacostraca</taxon>
        <taxon>Eumalacostraca</taxon>
        <taxon>Peracarida</taxon>
        <taxon>Amphipoda</taxon>
        <taxon>Senticaudata</taxon>
        <taxon>Talitrida</taxon>
        <taxon>Talitroidea</taxon>
        <taxon>Hyalellidae</taxon>
        <taxon>Hyalella</taxon>
    </lineage>
</organism>
<dbReference type="Gene3D" id="1.20.1070.10">
    <property type="entry name" value="Rhodopsin 7-helix transmembrane proteins"/>
    <property type="match status" value="1"/>
</dbReference>
<evidence type="ECO:0000256" key="2">
    <source>
        <dbReference type="ARBA" id="ARBA00010663"/>
    </source>
</evidence>
<protein>
    <submittedName>
        <fullName evidence="11">Melanocyte-stimulating hormone receptor</fullName>
    </submittedName>
</protein>
<feature type="transmembrane region" description="Helical" evidence="8">
    <location>
        <begin position="147"/>
        <end position="174"/>
    </location>
</feature>
<keyword evidence="3" id="KW-1003">Cell membrane</keyword>
<evidence type="ECO:0000256" key="4">
    <source>
        <dbReference type="ARBA" id="ARBA00022692"/>
    </source>
</evidence>
<dbReference type="GeneID" id="108678196"/>
<name>A0A979FKC8_HYAAZ</name>
<evidence type="ECO:0000256" key="8">
    <source>
        <dbReference type="SAM" id="Phobius"/>
    </source>
</evidence>
<feature type="transmembrane region" description="Helical" evidence="8">
    <location>
        <begin position="194"/>
        <end position="217"/>
    </location>
</feature>
<dbReference type="PRINTS" id="PR00237">
    <property type="entry name" value="GPCRRHODOPSN"/>
</dbReference>
<evidence type="ECO:0000313" key="10">
    <source>
        <dbReference type="Proteomes" id="UP000694843"/>
    </source>
</evidence>
<dbReference type="AlphaFoldDB" id="A0A979FKC8"/>
<evidence type="ECO:0000313" key="11">
    <source>
        <dbReference type="RefSeq" id="XP_047737148.1"/>
    </source>
</evidence>
<dbReference type="PANTHER" id="PTHR24241">
    <property type="entry name" value="NEUROPEPTIDE RECEPTOR-RELATED G-PROTEIN COUPLED RECEPTOR"/>
    <property type="match status" value="1"/>
</dbReference>
<dbReference type="Proteomes" id="UP000694843">
    <property type="component" value="Unplaced"/>
</dbReference>
<dbReference type="InterPro" id="IPR017452">
    <property type="entry name" value="GPCR_Rhodpsn_7TM"/>
</dbReference>
<feature type="domain" description="G-protein coupled receptors family 1 profile" evidence="9">
    <location>
        <begin position="43"/>
        <end position="322"/>
    </location>
</feature>
<evidence type="ECO:0000256" key="3">
    <source>
        <dbReference type="ARBA" id="ARBA00022475"/>
    </source>
</evidence>
<evidence type="ECO:0000256" key="7">
    <source>
        <dbReference type="ARBA" id="ARBA00023170"/>
    </source>
</evidence>
<dbReference type="SUPFAM" id="SSF81321">
    <property type="entry name" value="Family A G protein-coupled receptor-like"/>
    <property type="match status" value="1"/>
</dbReference>
<evidence type="ECO:0000256" key="6">
    <source>
        <dbReference type="ARBA" id="ARBA00023136"/>
    </source>
</evidence>
<dbReference type="InterPro" id="IPR000276">
    <property type="entry name" value="GPCR_Rhodpsn"/>
</dbReference>
<dbReference type="PROSITE" id="PS50262">
    <property type="entry name" value="G_PROTEIN_RECEP_F1_2"/>
    <property type="match status" value="1"/>
</dbReference>
<dbReference type="RefSeq" id="XP_047737148.1">
    <property type="nucleotide sequence ID" value="XM_047881192.1"/>
</dbReference>
<sequence length="462" mass="48718">MSGANLRFGVTSADTQNRTFECHPGGVTSATIILSLGFLGMAANIVLMALLVVMKNLRRWSQGLLFHQALVDCLRAAILVPLGRSIYDCQPVAKCSLVETAFLLLVTVSTINMLTTVVSQVLNDAPLLPEDTDQKAMPLMMESPQCVLFGTSMIWFASITINLGPTFLSGALAANIDEVYHSPSCPIIMGPLRHYVLNVLWIITNLLVVLLTVFHLVKLYRDLSTSSLEAVRVASLVTTMISVTQDPEAREHRQVKSYIARMEKEGVERVKMFVVVVVMYLVCWGPLFLVTLMTPAVDKPGLSHDVTLHIAYIHAFVNPALFLVLHKGLRRAVASIVCCTCYQGRDEPPSPDPADSLASDAAITVAGGFGGRGMNLAGGGMALGGGGLTLGGGGMTLGGGGITLGGSGMTLGGSGMGDDSVASVNTHFASLERAGYVLKEVQGSPGATGGGGAQVKGRETVL</sequence>
<dbReference type="OrthoDB" id="10037292at2759"/>
<keyword evidence="4 8" id="KW-0812">Transmembrane</keyword>
<feature type="transmembrane region" description="Helical" evidence="8">
    <location>
        <begin position="306"/>
        <end position="325"/>
    </location>
</feature>
<gene>
    <name evidence="11" type="primary">LOC108678196</name>
</gene>
<keyword evidence="10" id="KW-1185">Reference proteome</keyword>
<keyword evidence="6 8" id="KW-0472">Membrane</keyword>
<evidence type="ECO:0000259" key="9">
    <source>
        <dbReference type="PROSITE" id="PS50262"/>
    </source>
</evidence>
<evidence type="ECO:0000256" key="5">
    <source>
        <dbReference type="ARBA" id="ARBA00022989"/>
    </source>
</evidence>
<dbReference type="GO" id="GO:0004930">
    <property type="term" value="F:G protein-coupled receptor activity"/>
    <property type="evidence" value="ECO:0007669"/>
    <property type="project" value="InterPro"/>
</dbReference>
<feature type="transmembrane region" description="Helical" evidence="8">
    <location>
        <begin position="272"/>
        <end position="294"/>
    </location>
</feature>
<proteinExistence type="inferred from homology"/>
<evidence type="ECO:0000256" key="1">
    <source>
        <dbReference type="ARBA" id="ARBA00004651"/>
    </source>
</evidence>
<comment type="similarity">
    <text evidence="2">Belongs to the G-protein coupled receptor 1 family.</text>
</comment>
<dbReference type="CDD" id="cd00637">
    <property type="entry name" value="7tm_classA_rhodopsin-like"/>
    <property type="match status" value="1"/>
</dbReference>
<keyword evidence="7 11" id="KW-0675">Receptor</keyword>
<dbReference type="GO" id="GO:0005886">
    <property type="term" value="C:plasma membrane"/>
    <property type="evidence" value="ECO:0007669"/>
    <property type="project" value="UniProtKB-SubCell"/>
</dbReference>
<dbReference type="KEGG" id="hazt:108678196"/>
<dbReference type="Pfam" id="PF00001">
    <property type="entry name" value="7tm_1"/>
    <property type="match status" value="1"/>
</dbReference>
<accession>A0A979FKC8</accession>
<feature type="transmembrane region" description="Helical" evidence="8">
    <location>
        <begin position="32"/>
        <end position="53"/>
    </location>
</feature>
<comment type="subcellular location">
    <subcellularLocation>
        <location evidence="1">Cell membrane</location>
        <topology evidence="1">Multi-pass membrane protein</topology>
    </subcellularLocation>
</comment>
<keyword evidence="5 8" id="KW-1133">Transmembrane helix</keyword>
<reference evidence="11" key="1">
    <citation type="submission" date="2025-08" db="UniProtKB">
        <authorList>
            <consortium name="RefSeq"/>
        </authorList>
    </citation>
    <scope>IDENTIFICATION</scope>
    <source>
        <tissue evidence="11">Whole organism</tissue>
    </source>
</reference>